<feature type="transmembrane region" description="Helical" evidence="8">
    <location>
        <begin position="422"/>
        <end position="439"/>
    </location>
</feature>
<evidence type="ECO:0000256" key="8">
    <source>
        <dbReference type="SAM" id="Phobius"/>
    </source>
</evidence>
<feature type="transmembrane region" description="Helical" evidence="8">
    <location>
        <begin position="23"/>
        <end position="41"/>
    </location>
</feature>
<comment type="caution">
    <text evidence="9">The sequence shown here is derived from an EMBL/GenBank/DDBJ whole genome shotgun (WGS) entry which is preliminary data.</text>
</comment>
<gene>
    <name evidence="9" type="ORF">J2Z17_000446</name>
</gene>
<feature type="transmembrane region" description="Helical" evidence="8">
    <location>
        <begin position="69"/>
        <end position="89"/>
    </location>
</feature>
<evidence type="ECO:0000256" key="2">
    <source>
        <dbReference type="ARBA" id="ARBA00022448"/>
    </source>
</evidence>
<evidence type="ECO:0000256" key="6">
    <source>
        <dbReference type="ARBA" id="ARBA00023136"/>
    </source>
</evidence>
<feature type="transmembrane region" description="Helical" evidence="8">
    <location>
        <begin position="470"/>
        <end position="491"/>
    </location>
</feature>
<feature type="transmembrane region" description="Helical" evidence="8">
    <location>
        <begin position="396"/>
        <end position="416"/>
    </location>
</feature>
<feature type="transmembrane region" description="Helical" evidence="8">
    <location>
        <begin position="121"/>
        <end position="139"/>
    </location>
</feature>
<evidence type="ECO:0000256" key="4">
    <source>
        <dbReference type="ARBA" id="ARBA00022692"/>
    </source>
</evidence>
<evidence type="ECO:0000256" key="5">
    <source>
        <dbReference type="ARBA" id="ARBA00022989"/>
    </source>
</evidence>
<keyword evidence="5 8" id="KW-1133">Transmembrane helix</keyword>
<keyword evidence="3" id="KW-1003">Cell membrane</keyword>
<feature type="transmembrane region" description="Helical" evidence="8">
    <location>
        <begin position="95"/>
        <end position="114"/>
    </location>
</feature>
<proteinExistence type="predicted"/>
<dbReference type="PANTHER" id="PTHR30509:SF9">
    <property type="entry name" value="MULTIDRUG RESISTANCE PROTEIN MDTO"/>
    <property type="match status" value="1"/>
</dbReference>
<dbReference type="InterPro" id="IPR006726">
    <property type="entry name" value="PHBA_efflux_AaeB/fusaric-R"/>
</dbReference>
<keyword evidence="4 8" id="KW-0812">Transmembrane</keyword>
<evidence type="ECO:0000313" key="10">
    <source>
        <dbReference type="Proteomes" id="UP000759443"/>
    </source>
</evidence>
<feature type="region of interest" description="Disordered" evidence="7">
    <location>
        <begin position="641"/>
        <end position="660"/>
    </location>
</feature>
<reference evidence="9 10" key="1">
    <citation type="submission" date="2021-03" db="EMBL/GenBank/DDBJ databases">
        <title>Genomic Encyclopedia of Type Strains, Phase IV (KMG-IV): sequencing the most valuable type-strain genomes for metagenomic binning, comparative biology and taxonomic classification.</title>
        <authorList>
            <person name="Goeker M."/>
        </authorList>
    </citation>
    <scope>NUCLEOTIDE SEQUENCE [LARGE SCALE GENOMIC DNA]</scope>
    <source>
        <strain evidence="9 10">DSM 21600</strain>
    </source>
</reference>
<dbReference type="PANTHER" id="PTHR30509">
    <property type="entry name" value="P-HYDROXYBENZOIC ACID EFFLUX PUMP SUBUNIT-RELATED"/>
    <property type="match status" value="1"/>
</dbReference>
<accession>A0ABS4DTK5</accession>
<dbReference type="Pfam" id="PF04632">
    <property type="entry name" value="FUSC"/>
    <property type="match status" value="1"/>
</dbReference>
<sequence length="660" mass="71109">MHGSALPVTVLGRLGFDVPRLRFALRTALAASIALLVAWLLGLDHPQWAAMTVWAASQPTRGQLLEKGLFRALGTLIGVAAGIGLVVLADGAPMPLVAGLALWMAVCVASGNLLRGLSAYAAMLAGYSASMVSLLDFGHPDHLLVLGADRALTILTGVAVAVLIGWLTTPVSAEEPIVGRMRRATGAVLSALAQRLDRGGPDALTEPERRALAEMAAIDELLDPHAAGSLRRRRRTQAMRMILWAQIDLLDLARRQTRPQPGVTAADLKAVAEGLGGGASSPDTLDRLEVALSRIGPVSDLYRPLARLLAALRAYRGMPRGPAEDRLSVSTPILHRDVVGARQSALRAFLSLFAVGLVWVVTGYQPIAFLMLGLSIMVTIFSTFDTPAILMRYVMLGQFYGALGALTCRFLVWPIAGSEVQVLLLIVPFILFSAVLFGHRRTHLNAFDYAMVSLLLLKPHYPLTDGLADWLPNVVAIVLAPAVGLVAYTVIFPLTPRQRLQHLVGLVAGELEQMARAGPAPEQAPVWRARLHHRLLRMVRYAERANSAVLRADDGGLTALSLGEAIAALQSALRQGRLPPAASRAALASLERLKRLRREPERVRLALLRASRRIGPVDRGLEAQLAHAAAMMAHDEAFFAGQKRGGHRREKHRNQATSRA</sequence>
<feature type="transmembrane region" description="Helical" evidence="8">
    <location>
        <begin position="344"/>
        <end position="361"/>
    </location>
</feature>
<keyword evidence="10" id="KW-1185">Reference proteome</keyword>
<evidence type="ECO:0000313" key="9">
    <source>
        <dbReference type="EMBL" id="MBP1849029.1"/>
    </source>
</evidence>
<protein>
    <submittedName>
        <fullName evidence="9">Membrane protein YccC</fullName>
    </submittedName>
</protein>
<evidence type="ECO:0000256" key="3">
    <source>
        <dbReference type="ARBA" id="ARBA00022475"/>
    </source>
</evidence>
<comment type="subcellular location">
    <subcellularLocation>
        <location evidence="1">Cell membrane</location>
        <topology evidence="1">Multi-pass membrane protein</topology>
    </subcellularLocation>
</comment>
<name>A0ABS4DTK5_9HYPH</name>
<organism evidence="9 10">
    <name type="scientific">Rhizobium halophytocola</name>
    <dbReference type="NCBI Taxonomy" id="735519"/>
    <lineage>
        <taxon>Bacteria</taxon>
        <taxon>Pseudomonadati</taxon>
        <taxon>Pseudomonadota</taxon>
        <taxon>Alphaproteobacteria</taxon>
        <taxon>Hyphomicrobiales</taxon>
        <taxon>Rhizobiaceae</taxon>
        <taxon>Rhizobium/Agrobacterium group</taxon>
        <taxon>Rhizobium</taxon>
    </lineage>
</organism>
<dbReference type="Proteomes" id="UP000759443">
    <property type="component" value="Unassembled WGS sequence"/>
</dbReference>
<evidence type="ECO:0000256" key="7">
    <source>
        <dbReference type="SAM" id="MobiDB-lite"/>
    </source>
</evidence>
<keyword evidence="6 8" id="KW-0472">Membrane</keyword>
<dbReference type="RefSeq" id="WP_209941818.1">
    <property type="nucleotide sequence ID" value="NZ_JAGGJU010000001.1"/>
</dbReference>
<dbReference type="EMBL" id="JAGGJU010000001">
    <property type="protein sequence ID" value="MBP1849029.1"/>
    <property type="molecule type" value="Genomic_DNA"/>
</dbReference>
<evidence type="ECO:0000256" key="1">
    <source>
        <dbReference type="ARBA" id="ARBA00004651"/>
    </source>
</evidence>
<feature type="compositionally biased region" description="Basic residues" evidence="7">
    <location>
        <begin position="644"/>
        <end position="654"/>
    </location>
</feature>
<feature type="transmembrane region" description="Helical" evidence="8">
    <location>
        <begin position="151"/>
        <end position="173"/>
    </location>
</feature>
<keyword evidence="2" id="KW-0813">Transport</keyword>